<keyword evidence="3" id="KW-1185">Reference proteome</keyword>
<gene>
    <name evidence="2" type="ORF">ACFQQG_09605</name>
</gene>
<evidence type="ECO:0000313" key="2">
    <source>
        <dbReference type="EMBL" id="MFC7058384.1"/>
    </source>
</evidence>
<reference evidence="2 3" key="1">
    <citation type="journal article" date="2019" name="Int. J. Syst. Evol. Microbiol.">
        <title>The Global Catalogue of Microorganisms (GCM) 10K type strain sequencing project: providing services to taxonomists for standard genome sequencing and annotation.</title>
        <authorList>
            <consortium name="The Broad Institute Genomics Platform"/>
            <consortium name="The Broad Institute Genome Sequencing Center for Infectious Disease"/>
            <person name="Wu L."/>
            <person name="Ma J."/>
        </authorList>
    </citation>
    <scope>NUCLEOTIDE SEQUENCE [LARGE SCALE GENOMIC DNA]</scope>
    <source>
        <strain evidence="2 3">JCM 30072</strain>
    </source>
</reference>
<name>A0ABD5W1S9_9EURY</name>
<dbReference type="RefSeq" id="WP_267161078.1">
    <property type="nucleotide sequence ID" value="NZ_CP112972.1"/>
</dbReference>
<organism evidence="2 3">
    <name type="scientific">Halovenus salina</name>
    <dbReference type="NCBI Taxonomy" id="1510225"/>
    <lineage>
        <taxon>Archaea</taxon>
        <taxon>Methanobacteriati</taxon>
        <taxon>Methanobacteriota</taxon>
        <taxon>Stenosarchaea group</taxon>
        <taxon>Halobacteria</taxon>
        <taxon>Halobacteriales</taxon>
        <taxon>Haloarculaceae</taxon>
        <taxon>Halovenus</taxon>
    </lineage>
</organism>
<dbReference type="PANTHER" id="PTHR11138:SF5">
    <property type="entry name" value="METHIONYL-TRNA FORMYLTRANSFERASE, MITOCHONDRIAL"/>
    <property type="match status" value="1"/>
</dbReference>
<evidence type="ECO:0000313" key="3">
    <source>
        <dbReference type="Proteomes" id="UP001596445"/>
    </source>
</evidence>
<dbReference type="Pfam" id="PF00551">
    <property type="entry name" value="Formyl_trans_N"/>
    <property type="match status" value="1"/>
</dbReference>
<accession>A0ABD5W1S9</accession>
<dbReference type="InterPro" id="IPR036477">
    <property type="entry name" value="Formyl_transf_N_sf"/>
</dbReference>
<dbReference type="CDD" id="cd08369">
    <property type="entry name" value="FMT_core"/>
    <property type="match status" value="1"/>
</dbReference>
<protein>
    <submittedName>
        <fullName evidence="2">Formyltransferase family protein</fullName>
    </submittedName>
</protein>
<proteinExistence type="predicted"/>
<evidence type="ECO:0000259" key="1">
    <source>
        <dbReference type="Pfam" id="PF00551"/>
    </source>
</evidence>
<dbReference type="PANTHER" id="PTHR11138">
    <property type="entry name" value="METHIONYL-TRNA FORMYLTRANSFERASE"/>
    <property type="match status" value="1"/>
</dbReference>
<dbReference type="InterPro" id="IPR002376">
    <property type="entry name" value="Formyl_transf_N"/>
</dbReference>
<feature type="domain" description="Formyl transferase N-terminal" evidence="1">
    <location>
        <begin position="101"/>
        <end position="210"/>
    </location>
</feature>
<comment type="caution">
    <text evidence="2">The sequence shown here is derived from an EMBL/GenBank/DDBJ whole genome shotgun (WGS) entry which is preliminary data.</text>
</comment>
<dbReference type="Proteomes" id="UP001596445">
    <property type="component" value="Unassembled WGS sequence"/>
</dbReference>
<dbReference type="EMBL" id="JBHSZI010000001">
    <property type="protein sequence ID" value="MFC7058384.1"/>
    <property type="molecule type" value="Genomic_DNA"/>
</dbReference>
<dbReference type="SUPFAM" id="SSF53328">
    <property type="entry name" value="Formyltransferase"/>
    <property type="match status" value="1"/>
</dbReference>
<dbReference type="AlphaFoldDB" id="A0ABD5W1S9"/>
<sequence>MNTSVAIITQDEPFYMPLFFQEFFPRIDDTVSVERVSVLDVLDESFPSFLYRMYGLYGPTNFFRRGIAYLYRKGLNATGHGLYSVESVAERDGTPVESRDEINTAEYINWVKTEDIDIVLSVSAPQIFDEELLDAPNWGCINVHTADLPKYRGMLPTFWALYHDEDEIGVTVHTMEPEIDRGQIVRQDHFPITESTTLDGAITRGKREGGRTAAEAINDISAENVSLREMDGEGSYFSFPTTAERREFQRRGRELL</sequence>
<dbReference type="GeneID" id="76630372"/>
<dbReference type="Gene3D" id="3.40.50.12230">
    <property type="match status" value="1"/>
</dbReference>